<dbReference type="EMBL" id="NJEU01000324">
    <property type="protein sequence ID" value="PHH76320.1"/>
    <property type="molecule type" value="Genomic_DNA"/>
</dbReference>
<accession>A0A2C5Z961</accession>
<feature type="compositionally biased region" description="Polar residues" evidence="1">
    <location>
        <begin position="60"/>
        <end position="69"/>
    </location>
</feature>
<feature type="compositionally biased region" description="Basic and acidic residues" evidence="1">
    <location>
        <begin position="36"/>
        <end position="47"/>
    </location>
</feature>
<sequence>MNQDMNPKQPANNTSSSRRRSSGLMPAFDSLHQQKRSGDAAARRESLSDQAVKGGIFNQIFHNSLGRNS</sequence>
<keyword evidence="3" id="KW-1185">Reference proteome</keyword>
<dbReference type="AlphaFoldDB" id="A0A2C5Z961"/>
<name>A0A2C5Z961_9HYPO</name>
<protein>
    <recommendedName>
        <fullName evidence="4">Conidiation-specific protein 8</fullName>
    </recommendedName>
</protein>
<evidence type="ECO:0008006" key="4">
    <source>
        <dbReference type="Google" id="ProtNLM"/>
    </source>
</evidence>
<feature type="compositionally biased region" description="Polar residues" evidence="1">
    <location>
        <begin position="1"/>
        <end position="14"/>
    </location>
</feature>
<comment type="caution">
    <text evidence="2">The sequence shown here is derived from an EMBL/GenBank/DDBJ whole genome shotgun (WGS) entry which is preliminary data.</text>
</comment>
<organism evidence="2 3">
    <name type="scientific">Ophiocordyceps australis</name>
    <dbReference type="NCBI Taxonomy" id="1399860"/>
    <lineage>
        <taxon>Eukaryota</taxon>
        <taxon>Fungi</taxon>
        <taxon>Dikarya</taxon>
        <taxon>Ascomycota</taxon>
        <taxon>Pezizomycotina</taxon>
        <taxon>Sordariomycetes</taxon>
        <taxon>Hypocreomycetidae</taxon>
        <taxon>Hypocreales</taxon>
        <taxon>Ophiocordycipitaceae</taxon>
        <taxon>Ophiocordyceps</taxon>
    </lineage>
</organism>
<evidence type="ECO:0000313" key="2">
    <source>
        <dbReference type="EMBL" id="PHH76320.1"/>
    </source>
</evidence>
<evidence type="ECO:0000313" key="3">
    <source>
        <dbReference type="Proteomes" id="UP000224854"/>
    </source>
</evidence>
<proteinExistence type="predicted"/>
<reference evidence="2 3" key="1">
    <citation type="submission" date="2017-06" db="EMBL/GenBank/DDBJ databases">
        <title>Ant-infecting Ophiocordyceps genomes reveal a high diversity of potential behavioral manipulation genes and a possible major role for enterotoxins.</title>
        <authorList>
            <person name="De Bekker C."/>
            <person name="Evans H.C."/>
            <person name="Brachmann A."/>
            <person name="Hughes D.P."/>
        </authorList>
    </citation>
    <scope>NUCLEOTIDE SEQUENCE [LARGE SCALE GENOMIC DNA]</scope>
    <source>
        <strain evidence="2 3">1348a</strain>
    </source>
</reference>
<dbReference type="OrthoDB" id="4158609at2759"/>
<feature type="region of interest" description="Disordered" evidence="1">
    <location>
        <begin position="1"/>
        <end position="69"/>
    </location>
</feature>
<gene>
    <name evidence="2" type="ORF">CDD82_4049</name>
</gene>
<dbReference type="Proteomes" id="UP000224854">
    <property type="component" value="Unassembled WGS sequence"/>
</dbReference>
<evidence type="ECO:0000256" key="1">
    <source>
        <dbReference type="SAM" id="MobiDB-lite"/>
    </source>
</evidence>